<reference evidence="1 2" key="1">
    <citation type="submission" date="2024-09" db="EMBL/GenBank/DDBJ databases">
        <title>Chromosome-scale assembly of Riccia sorocarpa.</title>
        <authorList>
            <person name="Paukszto L."/>
        </authorList>
    </citation>
    <scope>NUCLEOTIDE SEQUENCE [LARGE SCALE GENOMIC DNA]</scope>
    <source>
        <strain evidence="1">LP-2024</strain>
        <tissue evidence="1">Aerial parts of the thallus</tissue>
    </source>
</reference>
<gene>
    <name evidence="1" type="ORF">R1sor_006075</name>
</gene>
<name>A0ABD3HPQ9_9MARC</name>
<protein>
    <submittedName>
        <fullName evidence="1">Uncharacterized protein</fullName>
    </submittedName>
</protein>
<accession>A0ABD3HPQ9</accession>
<comment type="caution">
    <text evidence="1">The sequence shown here is derived from an EMBL/GenBank/DDBJ whole genome shotgun (WGS) entry which is preliminary data.</text>
</comment>
<proteinExistence type="predicted"/>
<keyword evidence="2" id="KW-1185">Reference proteome</keyword>
<evidence type="ECO:0000313" key="1">
    <source>
        <dbReference type="EMBL" id="KAL3692424.1"/>
    </source>
</evidence>
<sequence length="124" mass="13010">MWTFNTGQCSAIAAGTRSSQRKHQAAAFMKVDWSKAYDRLNMRCSEVAAVDKDLLGGTATTALVGGSHLVFRSFSKLSPQLVLGPRLVESPAAGSGGDIFQIPAGSTPNQEHLSLKFALGSGLG</sequence>
<evidence type="ECO:0000313" key="2">
    <source>
        <dbReference type="Proteomes" id="UP001633002"/>
    </source>
</evidence>
<dbReference type="EMBL" id="JBJQOH010000003">
    <property type="protein sequence ID" value="KAL3692424.1"/>
    <property type="molecule type" value="Genomic_DNA"/>
</dbReference>
<organism evidence="1 2">
    <name type="scientific">Riccia sorocarpa</name>
    <dbReference type="NCBI Taxonomy" id="122646"/>
    <lineage>
        <taxon>Eukaryota</taxon>
        <taxon>Viridiplantae</taxon>
        <taxon>Streptophyta</taxon>
        <taxon>Embryophyta</taxon>
        <taxon>Marchantiophyta</taxon>
        <taxon>Marchantiopsida</taxon>
        <taxon>Marchantiidae</taxon>
        <taxon>Marchantiales</taxon>
        <taxon>Ricciaceae</taxon>
        <taxon>Riccia</taxon>
    </lineage>
</organism>
<dbReference type="Proteomes" id="UP001633002">
    <property type="component" value="Unassembled WGS sequence"/>
</dbReference>
<dbReference type="AlphaFoldDB" id="A0ABD3HPQ9"/>